<dbReference type="InterPro" id="IPR007721">
    <property type="entry name" value="RbsD_FucU"/>
</dbReference>
<dbReference type="InterPro" id="IPR050443">
    <property type="entry name" value="RbsD/FucU_mutarotase"/>
</dbReference>
<dbReference type="PANTHER" id="PTHR31690">
    <property type="entry name" value="FUCOSE MUTAROTASE"/>
    <property type="match status" value="1"/>
</dbReference>
<sequence>MLHGIHPLLTGELLAALDRLGHGDELVVADANFPAYSVGAPVVEAAGIASPELVAAIRTVLPVDAYEGPAVLLMTSEDPEPPAVQRELVTAAAAAPGRVDSLERFAFYERAARARLVVRSGELRAYGNLILRKGVVRAAGPMAPAE</sequence>
<evidence type="ECO:0000256" key="3">
    <source>
        <dbReference type="ARBA" id="ARBA00036324"/>
    </source>
</evidence>
<keyword evidence="5" id="KW-1185">Reference proteome</keyword>
<dbReference type="AlphaFoldDB" id="A0A918CGN9"/>
<comment type="catalytic activity">
    <reaction evidence="1">
        <text>beta-D-ribopyranose = beta-D-ribofuranose</text>
        <dbReference type="Rhea" id="RHEA:25432"/>
        <dbReference type="ChEBI" id="CHEBI:27476"/>
        <dbReference type="ChEBI" id="CHEBI:47002"/>
        <dbReference type="EC" id="5.4.99.62"/>
    </reaction>
</comment>
<gene>
    <name evidence="4" type="primary">fucU</name>
    <name evidence="4" type="ORF">GCM10010196_15930</name>
</gene>
<keyword evidence="2" id="KW-0413">Isomerase</keyword>
<evidence type="ECO:0000256" key="1">
    <source>
        <dbReference type="ARBA" id="ARBA00000223"/>
    </source>
</evidence>
<evidence type="ECO:0000313" key="4">
    <source>
        <dbReference type="EMBL" id="GGR22985.1"/>
    </source>
</evidence>
<dbReference type="GO" id="GO:0042806">
    <property type="term" value="F:fucose binding"/>
    <property type="evidence" value="ECO:0007669"/>
    <property type="project" value="TreeGrafter"/>
</dbReference>
<evidence type="ECO:0000256" key="2">
    <source>
        <dbReference type="ARBA" id="ARBA00023235"/>
    </source>
</evidence>
<reference evidence="4" key="2">
    <citation type="submission" date="2020-09" db="EMBL/GenBank/DDBJ databases">
        <authorList>
            <person name="Sun Q."/>
            <person name="Ohkuma M."/>
        </authorList>
    </citation>
    <scope>NUCLEOTIDE SEQUENCE</scope>
    <source>
        <strain evidence="4">JCM 3346</strain>
    </source>
</reference>
<evidence type="ECO:0000313" key="5">
    <source>
        <dbReference type="Proteomes" id="UP000610303"/>
    </source>
</evidence>
<dbReference type="RefSeq" id="WP_189084703.1">
    <property type="nucleotide sequence ID" value="NZ_BMRJ01000001.1"/>
</dbReference>
<dbReference type="PANTHER" id="PTHR31690:SF4">
    <property type="entry name" value="FUCOSE MUTAROTASE"/>
    <property type="match status" value="1"/>
</dbReference>
<organism evidence="4 5">
    <name type="scientific">Agromyces mediolanus</name>
    <name type="common">Corynebacterium mediolanum</name>
    <dbReference type="NCBI Taxonomy" id="41986"/>
    <lineage>
        <taxon>Bacteria</taxon>
        <taxon>Bacillati</taxon>
        <taxon>Actinomycetota</taxon>
        <taxon>Actinomycetes</taxon>
        <taxon>Micrococcales</taxon>
        <taxon>Microbacteriaceae</taxon>
        <taxon>Agromyces</taxon>
    </lineage>
</organism>
<dbReference type="Pfam" id="PF05025">
    <property type="entry name" value="RbsD_FucU"/>
    <property type="match status" value="1"/>
</dbReference>
<reference evidence="4" key="1">
    <citation type="journal article" date="2014" name="Int. J. Syst. Evol. Microbiol.">
        <title>Complete genome sequence of Corynebacterium casei LMG S-19264T (=DSM 44701T), isolated from a smear-ripened cheese.</title>
        <authorList>
            <consortium name="US DOE Joint Genome Institute (JGI-PGF)"/>
            <person name="Walter F."/>
            <person name="Albersmeier A."/>
            <person name="Kalinowski J."/>
            <person name="Ruckert C."/>
        </authorList>
    </citation>
    <scope>NUCLEOTIDE SEQUENCE</scope>
    <source>
        <strain evidence="4">JCM 3346</strain>
    </source>
</reference>
<dbReference type="GO" id="GO:0036373">
    <property type="term" value="F:L-fucose mutarotase activity"/>
    <property type="evidence" value="ECO:0007669"/>
    <property type="project" value="UniProtKB-EC"/>
</dbReference>
<dbReference type="InterPro" id="IPR023750">
    <property type="entry name" value="RbsD-like_sf"/>
</dbReference>
<protein>
    <submittedName>
        <fullName evidence="4">L-fucose mutarotase</fullName>
    </submittedName>
</protein>
<accession>A0A918CGN9</accession>
<dbReference type="Proteomes" id="UP000610303">
    <property type="component" value="Unassembled WGS sequence"/>
</dbReference>
<proteinExistence type="predicted"/>
<name>A0A918CGN9_AGRME</name>
<comment type="caution">
    <text evidence="4">The sequence shown here is derived from an EMBL/GenBank/DDBJ whole genome shotgun (WGS) entry which is preliminary data.</text>
</comment>
<dbReference type="GO" id="GO:0062193">
    <property type="term" value="F:D-ribose pyranase activity"/>
    <property type="evidence" value="ECO:0007669"/>
    <property type="project" value="UniProtKB-EC"/>
</dbReference>
<dbReference type="SUPFAM" id="SSF102546">
    <property type="entry name" value="RbsD-like"/>
    <property type="match status" value="1"/>
</dbReference>
<comment type="catalytic activity">
    <reaction evidence="3">
        <text>alpha-L-fucose = beta-L-fucose</text>
        <dbReference type="Rhea" id="RHEA:25580"/>
        <dbReference type="ChEBI" id="CHEBI:42548"/>
        <dbReference type="ChEBI" id="CHEBI:42589"/>
        <dbReference type="EC" id="5.1.3.29"/>
    </reaction>
</comment>
<dbReference type="GO" id="GO:0006004">
    <property type="term" value="P:fucose metabolic process"/>
    <property type="evidence" value="ECO:0007669"/>
    <property type="project" value="TreeGrafter"/>
</dbReference>
<dbReference type="EMBL" id="BMRJ01000001">
    <property type="protein sequence ID" value="GGR22985.1"/>
    <property type="molecule type" value="Genomic_DNA"/>
</dbReference>
<dbReference type="Gene3D" id="3.40.1650.10">
    <property type="entry name" value="RbsD-like domain"/>
    <property type="match status" value="1"/>
</dbReference>